<dbReference type="SUPFAM" id="SSF46785">
    <property type="entry name" value="Winged helix' DNA-binding domain"/>
    <property type="match status" value="1"/>
</dbReference>
<evidence type="ECO:0000259" key="2">
    <source>
        <dbReference type="PROSITE" id="PS50995"/>
    </source>
</evidence>
<dbReference type="RefSeq" id="WP_152271112.1">
    <property type="nucleotide sequence ID" value="NZ_VTFX01000001.1"/>
</dbReference>
<dbReference type="EMBL" id="VTFX01000001">
    <property type="protein sequence ID" value="KAD4059851.1"/>
    <property type="molecule type" value="Genomic_DNA"/>
</dbReference>
<protein>
    <submittedName>
        <fullName evidence="3">MarR family transcriptional regulator</fullName>
    </submittedName>
</protein>
<feature type="region of interest" description="Disordered" evidence="1">
    <location>
        <begin position="84"/>
        <end position="103"/>
    </location>
</feature>
<dbReference type="GO" id="GO:0006950">
    <property type="term" value="P:response to stress"/>
    <property type="evidence" value="ECO:0007669"/>
    <property type="project" value="TreeGrafter"/>
</dbReference>
<gene>
    <name evidence="3" type="ORF">GD627_01830</name>
</gene>
<dbReference type="PROSITE" id="PS50995">
    <property type="entry name" value="HTH_MARR_2"/>
    <property type="match status" value="1"/>
</dbReference>
<feature type="compositionally biased region" description="Basic and acidic residues" evidence="1">
    <location>
        <begin position="90"/>
        <end position="103"/>
    </location>
</feature>
<dbReference type="AlphaFoldDB" id="A0A5N6MU55"/>
<proteinExistence type="predicted"/>
<dbReference type="InterPro" id="IPR036388">
    <property type="entry name" value="WH-like_DNA-bd_sf"/>
</dbReference>
<keyword evidence="4" id="KW-1185">Reference proteome</keyword>
<dbReference type="Gene3D" id="1.10.10.10">
    <property type="entry name" value="Winged helix-like DNA-binding domain superfamily/Winged helix DNA-binding domain"/>
    <property type="match status" value="1"/>
</dbReference>
<dbReference type="InterPro" id="IPR039422">
    <property type="entry name" value="MarR/SlyA-like"/>
</dbReference>
<dbReference type="Pfam" id="PF12802">
    <property type="entry name" value="MarR_2"/>
    <property type="match status" value="1"/>
</dbReference>
<feature type="domain" description="HTH marR-type" evidence="2">
    <location>
        <begin position="10"/>
        <end position="142"/>
    </location>
</feature>
<dbReference type="Proteomes" id="UP000326852">
    <property type="component" value="Unassembled WGS sequence"/>
</dbReference>
<reference evidence="3 4" key="1">
    <citation type="submission" date="2019-08" db="EMBL/GenBank/DDBJ databases">
        <title>Arthrobacter sp. nov., isolated from plateau pika and Tibetan wild ass.</title>
        <authorList>
            <person name="Ge Y."/>
        </authorList>
    </citation>
    <scope>NUCLEOTIDE SEQUENCE [LARGE SCALE GENOMIC DNA]</scope>
    <source>
        <strain evidence="3 4">785</strain>
    </source>
</reference>
<dbReference type="SMART" id="SM00347">
    <property type="entry name" value="HTH_MARR"/>
    <property type="match status" value="1"/>
</dbReference>
<dbReference type="PANTHER" id="PTHR33164">
    <property type="entry name" value="TRANSCRIPTIONAL REGULATOR, MARR FAMILY"/>
    <property type="match status" value="1"/>
</dbReference>
<accession>A0A5N6MU55</accession>
<name>A0A5N6MU55_9MICC</name>
<evidence type="ECO:0000256" key="1">
    <source>
        <dbReference type="SAM" id="MobiDB-lite"/>
    </source>
</evidence>
<comment type="caution">
    <text evidence="3">The sequence shown here is derived from an EMBL/GenBank/DDBJ whole genome shotgun (WGS) entry which is preliminary data.</text>
</comment>
<organism evidence="3 4">
    <name type="scientific">Arthrobacter yangruifuii</name>
    <dbReference type="NCBI Taxonomy" id="2606616"/>
    <lineage>
        <taxon>Bacteria</taxon>
        <taxon>Bacillati</taxon>
        <taxon>Actinomycetota</taxon>
        <taxon>Actinomycetes</taxon>
        <taxon>Micrococcales</taxon>
        <taxon>Micrococcaceae</taxon>
        <taxon>Arthrobacter</taxon>
    </lineage>
</organism>
<sequence>MSNDGVPAAQRELADLLRDLSWNVHRKAPDITGMDPLPATDLAVLKHVLDAPGLTVTELARVMGLKQSNASAAVRNLTERGLLTRSSSPTDRRVSHLEPTEEARAQNESIAAAWAGPIRAGIAQLDEEQREALEAAGDALAALSRLLQVRG</sequence>
<dbReference type="PANTHER" id="PTHR33164:SF103">
    <property type="entry name" value="REGULATORY PROTEIN MARR"/>
    <property type="match status" value="1"/>
</dbReference>
<dbReference type="InterPro" id="IPR036390">
    <property type="entry name" value="WH_DNA-bd_sf"/>
</dbReference>
<evidence type="ECO:0000313" key="4">
    <source>
        <dbReference type="Proteomes" id="UP000326852"/>
    </source>
</evidence>
<evidence type="ECO:0000313" key="3">
    <source>
        <dbReference type="EMBL" id="KAD4059851.1"/>
    </source>
</evidence>
<dbReference type="InterPro" id="IPR000835">
    <property type="entry name" value="HTH_MarR-typ"/>
</dbReference>
<dbReference type="GO" id="GO:0003700">
    <property type="term" value="F:DNA-binding transcription factor activity"/>
    <property type="evidence" value="ECO:0007669"/>
    <property type="project" value="InterPro"/>
</dbReference>